<dbReference type="HOGENOM" id="CLU_3252957_0_0_10"/>
<dbReference type="RefSeq" id="WP_007092588.1">
    <property type="nucleotide sequence ID" value="NZ_CP142125.1"/>
</dbReference>
<dbReference type="STRING" id="391587.KAOT1_00020"/>
<dbReference type="OrthoDB" id="9808813at2"/>
<evidence type="ECO:0000313" key="3">
    <source>
        <dbReference type="Proteomes" id="UP000002945"/>
    </source>
</evidence>
<protein>
    <recommendedName>
        <fullName evidence="1">DUF4113 domain-containing protein</fullName>
    </recommendedName>
</protein>
<evidence type="ECO:0000313" key="2">
    <source>
        <dbReference type="EMBL" id="EDP94103.1"/>
    </source>
</evidence>
<organism evidence="2 3">
    <name type="scientific">Kordia algicida OT-1</name>
    <dbReference type="NCBI Taxonomy" id="391587"/>
    <lineage>
        <taxon>Bacteria</taxon>
        <taxon>Pseudomonadati</taxon>
        <taxon>Bacteroidota</taxon>
        <taxon>Flavobacteriia</taxon>
        <taxon>Flavobacteriales</taxon>
        <taxon>Flavobacteriaceae</taxon>
        <taxon>Kordia</taxon>
    </lineage>
</organism>
<comment type="caution">
    <text evidence="2">The sequence shown here is derived from an EMBL/GenBank/DDBJ whole genome shotgun (WGS) entry which is preliminary data.</text>
</comment>
<name>A9CUH6_9FLAO</name>
<gene>
    <name evidence="2" type="ORF">KAOT1_00020</name>
</gene>
<dbReference type="Proteomes" id="UP000002945">
    <property type="component" value="Unassembled WGS sequence"/>
</dbReference>
<keyword evidence="3" id="KW-1185">Reference proteome</keyword>
<dbReference type="AlphaFoldDB" id="A9CUH6"/>
<sequence>MEKNILNIASKKLDPSWAMRQNNLSQNYTTDFDDILVLNCNF</sequence>
<accession>A9CUH6</accession>
<evidence type="ECO:0000259" key="1">
    <source>
        <dbReference type="Pfam" id="PF13438"/>
    </source>
</evidence>
<dbReference type="Pfam" id="PF13438">
    <property type="entry name" value="DUF4113"/>
    <property type="match status" value="1"/>
</dbReference>
<feature type="domain" description="DUF4113" evidence="1">
    <location>
        <begin position="2"/>
        <end position="37"/>
    </location>
</feature>
<dbReference type="InterPro" id="IPR025188">
    <property type="entry name" value="DUF4113"/>
</dbReference>
<dbReference type="EMBL" id="ABIB01000030">
    <property type="protein sequence ID" value="EDP94103.1"/>
    <property type="molecule type" value="Genomic_DNA"/>
</dbReference>
<proteinExistence type="predicted"/>
<reference evidence="2 3" key="1">
    <citation type="journal article" date="2011" name="J. Bacteriol.">
        <title>Genome sequence of the algicidal bacterium Kordia algicida OT-1.</title>
        <authorList>
            <person name="Lee H.S."/>
            <person name="Kang S.G."/>
            <person name="Kwon K.K."/>
            <person name="Lee J.H."/>
            <person name="Kim S.J."/>
        </authorList>
    </citation>
    <scope>NUCLEOTIDE SEQUENCE [LARGE SCALE GENOMIC DNA]</scope>
    <source>
        <strain evidence="2 3">OT-1</strain>
    </source>
</reference>